<dbReference type="Proteomes" id="UP000198943">
    <property type="component" value="Unassembled WGS sequence"/>
</dbReference>
<reference evidence="3" key="1">
    <citation type="submission" date="2016-10" db="EMBL/GenBank/DDBJ databases">
        <authorList>
            <person name="Varghese N."/>
            <person name="Submissions S."/>
        </authorList>
    </citation>
    <scope>NUCLEOTIDE SEQUENCE [LARGE SCALE GENOMIC DNA]</scope>
    <source>
        <strain evidence="3">DSM 11005</strain>
    </source>
</reference>
<organism evidence="2 3">
    <name type="scientific">Succiniclasticum ruminis</name>
    <dbReference type="NCBI Taxonomy" id="40841"/>
    <lineage>
        <taxon>Bacteria</taxon>
        <taxon>Bacillati</taxon>
        <taxon>Bacillota</taxon>
        <taxon>Negativicutes</taxon>
        <taxon>Acidaminococcales</taxon>
        <taxon>Acidaminococcaceae</taxon>
        <taxon>Succiniclasticum</taxon>
    </lineage>
</organism>
<dbReference type="EMBL" id="FMYW01000003">
    <property type="protein sequence ID" value="SDC21035.1"/>
    <property type="molecule type" value="Genomic_DNA"/>
</dbReference>
<feature type="chain" id="PRO_5011689254" evidence="1">
    <location>
        <begin position="28"/>
        <end position="295"/>
    </location>
</feature>
<protein>
    <submittedName>
        <fullName evidence="2">Uncharacterized protein</fullName>
    </submittedName>
</protein>
<sequence length="295" mass="32525">MKKSLQLLLAAFCFAIMLFCISEPVTAAPAINKDAQRPKATVNKAQNRPIAECYQNKGKVWPPAPGRYERKNPNGLCNAYLNVTVLPDQWPVINLHACEYNGPNDEHGWEALDTNPGIWLGGSMQPAQMGLAVRFIIGAKTIGMYRGNGILEALPNQKVFLHNSGVKSLKDRIIIDYPGNKAEGLPDIRGEYVLNKMAQGTNDEYAAYALIENLHQSETKTDFFDKNLQIKPQAITGSEAAPYKNLIGDSGFAVKVFRNGAPIRTFIVPQDLSAVYRFDSNGNSFMIYNIDGSKG</sequence>
<feature type="signal peptide" evidence="1">
    <location>
        <begin position="1"/>
        <end position="27"/>
    </location>
</feature>
<dbReference type="RefSeq" id="WP_093729664.1">
    <property type="nucleotide sequence ID" value="NZ_FMYW01000003.1"/>
</dbReference>
<gene>
    <name evidence="2" type="ORF">SAMN04487864_103226</name>
</gene>
<name>A0A1G6JRI3_9FIRM</name>
<accession>A0A1G6JRI3</accession>
<keyword evidence="1" id="KW-0732">Signal</keyword>
<keyword evidence="3" id="KW-1185">Reference proteome</keyword>
<evidence type="ECO:0000256" key="1">
    <source>
        <dbReference type="SAM" id="SignalP"/>
    </source>
</evidence>
<dbReference type="OrthoDB" id="9820473at2"/>
<evidence type="ECO:0000313" key="2">
    <source>
        <dbReference type="EMBL" id="SDC21035.1"/>
    </source>
</evidence>
<dbReference type="AlphaFoldDB" id="A0A1G6JRI3"/>
<proteinExistence type="predicted"/>
<evidence type="ECO:0000313" key="3">
    <source>
        <dbReference type="Proteomes" id="UP000198943"/>
    </source>
</evidence>